<dbReference type="Pfam" id="PF08613">
    <property type="entry name" value="Cyclin"/>
    <property type="match status" value="1"/>
</dbReference>
<dbReference type="InterPro" id="IPR036915">
    <property type="entry name" value="Cyclin-like_sf"/>
</dbReference>
<comment type="caution">
    <text evidence="1">The sequence shown here is derived from an EMBL/GenBank/DDBJ whole genome shotgun (WGS) entry which is preliminary data.</text>
</comment>
<dbReference type="SUPFAM" id="SSF47954">
    <property type="entry name" value="Cyclin-like"/>
    <property type="match status" value="1"/>
</dbReference>
<dbReference type="GO" id="GO:0019901">
    <property type="term" value="F:protein kinase binding"/>
    <property type="evidence" value="ECO:0007669"/>
    <property type="project" value="InterPro"/>
</dbReference>
<name>A0A162TE01_MUCCL</name>
<keyword evidence="2" id="KW-1185">Reference proteome</keyword>
<accession>A0A162TE01</accession>
<dbReference type="VEuPathDB" id="FungiDB:MUCCIDRAFT_91891"/>
<proteinExistence type="predicted"/>
<dbReference type="InterPro" id="IPR013922">
    <property type="entry name" value="Cyclin_PHO80-like"/>
</dbReference>
<gene>
    <name evidence="1" type="ORF">MUCCIDRAFT_91891</name>
</gene>
<dbReference type="AlphaFoldDB" id="A0A162TE01"/>
<dbReference type="GO" id="GO:0005634">
    <property type="term" value="C:nucleus"/>
    <property type="evidence" value="ECO:0007669"/>
    <property type="project" value="TreeGrafter"/>
</dbReference>
<dbReference type="CDD" id="cd20557">
    <property type="entry name" value="CYCLIN_ScPCL1-like"/>
    <property type="match status" value="1"/>
</dbReference>
<dbReference type="Gene3D" id="1.10.472.10">
    <property type="entry name" value="Cyclin-like"/>
    <property type="match status" value="1"/>
</dbReference>
<evidence type="ECO:0000313" key="2">
    <source>
        <dbReference type="Proteomes" id="UP000077051"/>
    </source>
</evidence>
<dbReference type="GO" id="GO:0016538">
    <property type="term" value="F:cyclin-dependent protein serine/threonine kinase regulator activity"/>
    <property type="evidence" value="ECO:0007669"/>
    <property type="project" value="TreeGrafter"/>
</dbReference>
<protein>
    <submittedName>
        <fullName evidence="1">Cyclin</fullName>
    </submittedName>
</protein>
<dbReference type="PANTHER" id="PTHR15615:SF27">
    <property type="entry name" value="PHO85 CYCLIN CLG1"/>
    <property type="match status" value="1"/>
</dbReference>
<organism evidence="1 2">
    <name type="scientific">Mucor lusitanicus CBS 277.49</name>
    <dbReference type="NCBI Taxonomy" id="747725"/>
    <lineage>
        <taxon>Eukaryota</taxon>
        <taxon>Fungi</taxon>
        <taxon>Fungi incertae sedis</taxon>
        <taxon>Mucoromycota</taxon>
        <taxon>Mucoromycotina</taxon>
        <taxon>Mucoromycetes</taxon>
        <taxon>Mucorales</taxon>
        <taxon>Mucorineae</taxon>
        <taxon>Mucoraceae</taxon>
        <taxon>Mucor</taxon>
    </lineage>
</organism>
<reference evidence="1 2" key="1">
    <citation type="submission" date="2015-06" db="EMBL/GenBank/DDBJ databases">
        <title>Expansion of signal transduction pathways in fungi by whole-genome duplication.</title>
        <authorList>
            <consortium name="DOE Joint Genome Institute"/>
            <person name="Corrochano L.M."/>
            <person name="Kuo A."/>
            <person name="Marcet-Houben M."/>
            <person name="Polaino S."/>
            <person name="Salamov A."/>
            <person name="Villalobos J.M."/>
            <person name="Alvarez M.I."/>
            <person name="Avalos J."/>
            <person name="Benito E.P."/>
            <person name="Benoit I."/>
            <person name="Burger G."/>
            <person name="Camino L.P."/>
            <person name="Canovas D."/>
            <person name="Cerda-Olmedo E."/>
            <person name="Cheng J.-F."/>
            <person name="Dominguez A."/>
            <person name="Elias M."/>
            <person name="Eslava A.P."/>
            <person name="Glaser F."/>
            <person name="Grimwood J."/>
            <person name="Gutierrez G."/>
            <person name="Heitman J."/>
            <person name="Henrissat B."/>
            <person name="Iturriaga E.A."/>
            <person name="Lang B.F."/>
            <person name="Lavin J.L."/>
            <person name="Lee S."/>
            <person name="Li W."/>
            <person name="Lindquist E."/>
            <person name="Lopez-Garcia S."/>
            <person name="Luque E.M."/>
            <person name="Marcos A.T."/>
            <person name="Martin J."/>
            <person name="Mccluskey K."/>
            <person name="Medina H.R."/>
            <person name="Miralles-Duran A."/>
            <person name="Miyazaki A."/>
            <person name="Munoz-Torres E."/>
            <person name="Oguiza J.A."/>
            <person name="Ohm R."/>
            <person name="Olmedo M."/>
            <person name="Orejas M."/>
            <person name="Ortiz-Castellanos L."/>
            <person name="Pisabarro A.G."/>
            <person name="Rodriguez-Romero J."/>
            <person name="Ruiz-Herrera J."/>
            <person name="Ruiz-Vazquez R."/>
            <person name="Sanz C."/>
            <person name="Schackwitz W."/>
            <person name="Schmutz J."/>
            <person name="Shahriari M."/>
            <person name="Shelest E."/>
            <person name="Silva-Franco F."/>
            <person name="Soanes D."/>
            <person name="Syed K."/>
            <person name="Tagua V.G."/>
            <person name="Talbot N.J."/>
            <person name="Thon M."/>
            <person name="De Vries R.P."/>
            <person name="Wiebenga A."/>
            <person name="Yadav J.S."/>
            <person name="Braun E.L."/>
            <person name="Baker S."/>
            <person name="Garre V."/>
            <person name="Horwitz B."/>
            <person name="Torres-Martinez S."/>
            <person name="Idnurm A."/>
            <person name="Herrera-Estrella A."/>
            <person name="Gabaldon T."/>
            <person name="Grigoriev I.V."/>
        </authorList>
    </citation>
    <scope>NUCLEOTIDE SEQUENCE [LARGE SCALE GENOMIC DNA]</scope>
    <source>
        <strain evidence="1 2">CBS 277.49</strain>
    </source>
</reference>
<dbReference type="PANTHER" id="PTHR15615">
    <property type="match status" value="1"/>
</dbReference>
<dbReference type="STRING" id="747725.A0A162TE01"/>
<dbReference type="OrthoDB" id="244495at2759"/>
<dbReference type="EMBL" id="AMYB01000004">
    <property type="protein sequence ID" value="OAD03862.1"/>
    <property type="molecule type" value="Genomic_DNA"/>
</dbReference>
<sequence>MSYPILTCSNAAQLSEFVAQMVPKIWTGSSFTAMGRSTSFRLFCQNMIKSTQISSPCILVALLYIYKLRFAYPSIRGSMGSEIRLFTTALILANKFLDDNTFTNKTWSEVSSVPLNELNIMEMEFLSALHYKTCIHQVQFFSWAAQCQQWMSELMHSRQMHRKIMEKKRSTNYHPYGMKSNYIYYNQQQQPLQPFYHHHHHHHHSSAAITAAAAQATSVATMAAATAMNVNYSNFIPRV</sequence>
<evidence type="ECO:0000313" key="1">
    <source>
        <dbReference type="EMBL" id="OAD03862.1"/>
    </source>
</evidence>
<dbReference type="Proteomes" id="UP000077051">
    <property type="component" value="Unassembled WGS sequence"/>
</dbReference>
<dbReference type="GO" id="GO:0000307">
    <property type="term" value="C:cyclin-dependent protein kinase holoenzyme complex"/>
    <property type="evidence" value="ECO:0007669"/>
    <property type="project" value="TreeGrafter"/>
</dbReference>